<dbReference type="SUPFAM" id="SSF57845">
    <property type="entry name" value="B-box zinc-binding domain"/>
    <property type="match status" value="1"/>
</dbReference>
<feature type="domain" description="B box-type" evidence="2">
    <location>
        <begin position="8"/>
        <end position="53"/>
    </location>
</feature>
<organism evidence="3 4">
    <name type="scientific">Crassostrea virginica</name>
    <name type="common">Eastern oyster</name>
    <dbReference type="NCBI Taxonomy" id="6565"/>
    <lineage>
        <taxon>Eukaryota</taxon>
        <taxon>Metazoa</taxon>
        <taxon>Spiralia</taxon>
        <taxon>Lophotrochozoa</taxon>
        <taxon>Mollusca</taxon>
        <taxon>Bivalvia</taxon>
        <taxon>Autobranchia</taxon>
        <taxon>Pteriomorphia</taxon>
        <taxon>Ostreida</taxon>
        <taxon>Ostreoidea</taxon>
        <taxon>Ostreidae</taxon>
        <taxon>Crassostrea</taxon>
    </lineage>
</organism>
<reference evidence="4" key="1">
    <citation type="submission" date="2025-08" db="UniProtKB">
        <authorList>
            <consortium name="RefSeq"/>
        </authorList>
    </citation>
    <scope>IDENTIFICATION</scope>
    <source>
        <tissue evidence="4">Whole sample</tissue>
    </source>
</reference>
<dbReference type="InterPro" id="IPR000315">
    <property type="entry name" value="Znf_B-box"/>
</dbReference>
<dbReference type="PROSITE" id="PS50119">
    <property type="entry name" value="ZF_BBOX"/>
    <property type="match status" value="2"/>
</dbReference>
<dbReference type="Pfam" id="PF00643">
    <property type="entry name" value="zf-B_box"/>
    <property type="match status" value="1"/>
</dbReference>
<keyword evidence="1" id="KW-0479">Metal-binding</keyword>
<proteinExistence type="predicted"/>
<evidence type="ECO:0000313" key="4">
    <source>
        <dbReference type="RefSeq" id="XP_022336177.1"/>
    </source>
</evidence>
<dbReference type="CDD" id="cd19756">
    <property type="entry name" value="Bbox2"/>
    <property type="match status" value="1"/>
</dbReference>
<keyword evidence="1" id="KW-0862">Zinc</keyword>
<gene>
    <name evidence="4" type="primary">LOC111132643</name>
</gene>
<evidence type="ECO:0000313" key="3">
    <source>
        <dbReference type="Proteomes" id="UP000694844"/>
    </source>
</evidence>
<dbReference type="AlphaFoldDB" id="A0A8B8E6D4"/>
<dbReference type="KEGG" id="cvn:111132643"/>
<dbReference type="GO" id="GO:0008270">
    <property type="term" value="F:zinc ion binding"/>
    <property type="evidence" value="ECO:0007669"/>
    <property type="project" value="UniProtKB-KW"/>
</dbReference>
<dbReference type="SMART" id="SM00336">
    <property type="entry name" value="BBOX"/>
    <property type="match status" value="1"/>
</dbReference>
<keyword evidence="3" id="KW-1185">Reference proteome</keyword>
<dbReference type="InterPro" id="IPR011042">
    <property type="entry name" value="6-blade_b-propeller_TolB-like"/>
</dbReference>
<evidence type="ECO:0000259" key="2">
    <source>
        <dbReference type="PROSITE" id="PS50119"/>
    </source>
</evidence>
<feature type="domain" description="B box-type" evidence="2">
    <location>
        <begin position="60"/>
        <end position="102"/>
    </location>
</feature>
<keyword evidence="1" id="KW-0863">Zinc-finger</keyword>
<dbReference type="Gene3D" id="3.30.160.60">
    <property type="entry name" value="Classic Zinc Finger"/>
    <property type="match status" value="1"/>
</dbReference>
<dbReference type="InterPro" id="IPR047153">
    <property type="entry name" value="TRIM45/56/19-like"/>
</dbReference>
<dbReference type="PANTHER" id="PTHR25462">
    <property type="entry name" value="BONUS, ISOFORM C-RELATED"/>
    <property type="match status" value="1"/>
</dbReference>
<dbReference type="OrthoDB" id="264520at2759"/>
<accession>A0A8B8E6D4</accession>
<evidence type="ECO:0000256" key="1">
    <source>
        <dbReference type="PROSITE-ProRule" id="PRU00024"/>
    </source>
</evidence>
<dbReference type="GeneID" id="111132643"/>
<dbReference type="PANTHER" id="PTHR25462:SF296">
    <property type="entry name" value="MEIOTIC P26, ISOFORM F"/>
    <property type="match status" value="1"/>
</dbReference>
<protein>
    <submittedName>
        <fullName evidence="4">Uncharacterized protein LOC111132643</fullName>
    </submittedName>
</protein>
<sequence length="549" mass="62465">MDPRHSAQDVLRCYLCKTELAPLYCNVCHTHLCKNCVAIHLSDQSTIHTVVPFEQFLSSLNSSKCQNHPQKHCELHCKQCNISICSNCISSGQHSGHKILSVFEDSEAKKEVFKQDLQEIENVIFPKYKEAAFNIQIQRADWKKNSKKLTADLKKHGKALHKEIDIIIENKQAEIDDMDKQQKAVFDKTEDVISRKINKLEGVIQDLKKLLVTTDVCLISKYKYRMKKIRKMPPKLHIALQTFQHVEINREQLLKQFGSVTSSSNTTEEDYPEPTFPSKQLLDVPLLITELSTRYEYLYGVSCLSDDEIWTHGNNNILRLFTLKGDLLKSIQTKLGNVPTDIAVTGNKDLVYSDYDDGSINIVSGTQIQTLITLRGWKPGEMCSTSSSDDLLVIMECEEKEETKIVRFSASTEKNSIQWDDSGKPIFSYGGFKYLSENKNLDICVADNAARAIVVVNAAGKLRFRYTGHPTTTHGPFCPRGITTDSQAKILTADYDNNCIHIIHQNGHFLRYIDKCGLQRPRDLCVDSKDNVFVAERNTSKVKIIQYYK</sequence>
<dbReference type="Gene3D" id="2.120.10.30">
    <property type="entry name" value="TolB, C-terminal domain"/>
    <property type="match status" value="1"/>
</dbReference>
<name>A0A8B8E6D4_CRAVI</name>
<dbReference type="SUPFAM" id="SSF101898">
    <property type="entry name" value="NHL repeat"/>
    <property type="match status" value="1"/>
</dbReference>
<dbReference type="Proteomes" id="UP000694844">
    <property type="component" value="Chromosome 5"/>
</dbReference>
<dbReference type="RefSeq" id="XP_022336177.1">
    <property type="nucleotide sequence ID" value="XM_022480469.1"/>
</dbReference>